<dbReference type="OrthoDB" id="9802364at2"/>
<dbReference type="InterPro" id="IPR006199">
    <property type="entry name" value="LexA_DNA-bd_dom"/>
</dbReference>
<comment type="similarity">
    <text evidence="1 13 14">Belongs to the peptidase S24 family.</text>
</comment>
<evidence type="ECO:0000256" key="14">
    <source>
        <dbReference type="RuleBase" id="RU003991"/>
    </source>
</evidence>
<sequence>MENLSNRQKTILNYIKKEIAAKGYPPSVREIGRAVGLKSPASVHSHLKTLEEKGYIRRDPEKPRAIEVLSELNEDKESSEIIEVPIVGRVKAGTPILSEENIEDFFPIPLNFFSPGNSDIFMLQVQGDSMIEAGINDGDYVIAKKQDVAKNGDIVIALLEDETTVKRYYQEDNTIKLQPENPAYSPIKNRNISILGKVIGLFRNIR</sequence>
<name>A0A1G9NZJ1_9FIRM</name>
<dbReference type="RefSeq" id="WP_089760295.1">
    <property type="nucleotide sequence ID" value="NZ_FNGO01000011.1"/>
</dbReference>
<dbReference type="FunFam" id="2.10.109.10:FF:000001">
    <property type="entry name" value="LexA repressor"/>
    <property type="match status" value="1"/>
</dbReference>
<dbReference type="InterPro" id="IPR006200">
    <property type="entry name" value="LexA"/>
</dbReference>
<dbReference type="GO" id="GO:0045892">
    <property type="term" value="P:negative regulation of DNA-templated transcription"/>
    <property type="evidence" value="ECO:0007669"/>
    <property type="project" value="UniProtKB-UniRule"/>
</dbReference>
<keyword evidence="12 13" id="KW-0742">SOS response</keyword>
<dbReference type="AlphaFoldDB" id="A0A1G9NZJ1"/>
<dbReference type="SUPFAM" id="SSF46785">
    <property type="entry name" value="Winged helix' DNA-binding domain"/>
    <property type="match status" value="1"/>
</dbReference>
<evidence type="ECO:0000256" key="11">
    <source>
        <dbReference type="ARBA" id="ARBA00023204"/>
    </source>
</evidence>
<evidence type="ECO:0000256" key="1">
    <source>
        <dbReference type="ARBA" id="ARBA00007484"/>
    </source>
</evidence>
<dbReference type="HAMAP" id="MF_00015">
    <property type="entry name" value="LexA"/>
    <property type="match status" value="1"/>
</dbReference>
<dbReference type="NCBIfam" id="TIGR00498">
    <property type="entry name" value="lexA"/>
    <property type="match status" value="1"/>
</dbReference>
<evidence type="ECO:0000256" key="2">
    <source>
        <dbReference type="ARBA" id="ARBA00011738"/>
    </source>
</evidence>
<protein>
    <recommendedName>
        <fullName evidence="13">LexA repressor</fullName>
        <ecNumber evidence="13">3.4.21.88</ecNumber>
    </recommendedName>
</protein>
<dbReference type="CDD" id="cd06529">
    <property type="entry name" value="S24_LexA-like"/>
    <property type="match status" value="1"/>
</dbReference>
<feature type="domain" description="Peptidase S24/S26A/S26B/S26C" evidence="15">
    <location>
        <begin position="85"/>
        <end position="199"/>
    </location>
</feature>
<keyword evidence="5 13" id="KW-0227">DNA damage</keyword>
<dbReference type="InterPro" id="IPR039418">
    <property type="entry name" value="LexA-like"/>
</dbReference>
<evidence type="ECO:0000256" key="13">
    <source>
        <dbReference type="HAMAP-Rule" id="MF_00015"/>
    </source>
</evidence>
<evidence type="ECO:0000313" key="17">
    <source>
        <dbReference type="EMBL" id="SDL91819.1"/>
    </source>
</evidence>
<comment type="function">
    <text evidence="13">Represses a number of genes involved in the response to DNA damage (SOS response), including recA and lexA. In the presence of single-stranded DNA, RecA interacts with LexA causing an autocatalytic cleavage which disrupts the DNA-binding part of LexA, leading to derepression of the SOS regulon and eventually DNA repair.</text>
</comment>
<dbReference type="InterPro" id="IPR015927">
    <property type="entry name" value="Peptidase_S24_S26A/B/C"/>
</dbReference>
<dbReference type="PANTHER" id="PTHR33516:SF2">
    <property type="entry name" value="LEXA REPRESSOR-RELATED"/>
    <property type="match status" value="1"/>
</dbReference>
<keyword evidence="10 13" id="KW-0804">Transcription</keyword>
<comment type="catalytic activity">
    <reaction evidence="13">
        <text>Hydrolysis of Ala-|-Gly bond in repressor LexA.</text>
        <dbReference type="EC" id="3.4.21.88"/>
    </reaction>
</comment>
<keyword evidence="9 13" id="KW-0238">DNA-binding</keyword>
<evidence type="ECO:0000256" key="10">
    <source>
        <dbReference type="ARBA" id="ARBA00023163"/>
    </source>
</evidence>
<keyword evidence="18" id="KW-1185">Reference proteome</keyword>
<dbReference type="Pfam" id="PF00717">
    <property type="entry name" value="Peptidase_S24"/>
    <property type="match status" value="1"/>
</dbReference>
<proteinExistence type="inferred from homology"/>
<reference evidence="17 18" key="1">
    <citation type="submission" date="2016-10" db="EMBL/GenBank/DDBJ databases">
        <authorList>
            <person name="de Groot N.N."/>
        </authorList>
    </citation>
    <scope>NUCLEOTIDE SEQUENCE [LARGE SCALE GENOMIC DNA]</scope>
    <source>
        <strain evidence="17 18">SLAS-1</strain>
    </source>
</reference>
<accession>A0A1G9NZJ1</accession>
<feature type="active site" description="For autocatalytic cleavage activity" evidence="13">
    <location>
        <position position="166"/>
    </location>
</feature>
<keyword evidence="4 13" id="KW-0235">DNA replication</keyword>
<dbReference type="InterPro" id="IPR006197">
    <property type="entry name" value="Peptidase_S24_LexA"/>
</dbReference>
<dbReference type="GO" id="GO:0006260">
    <property type="term" value="P:DNA replication"/>
    <property type="evidence" value="ECO:0007669"/>
    <property type="project" value="UniProtKB-UniRule"/>
</dbReference>
<dbReference type="Gene3D" id="2.10.109.10">
    <property type="entry name" value="Umud Fragment, subunit A"/>
    <property type="match status" value="1"/>
</dbReference>
<dbReference type="Gene3D" id="1.10.10.10">
    <property type="entry name" value="Winged helix-like DNA-binding domain superfamily/Winged helix DNA-binding domain"/>
    <property type="match status" value="1"/>
</dbReference>
<feature type="domain" description="LexA repressor DNA-binding" evidence="16">
    <location>
        <begin position="1"/>
        <end position="65"/>
    </location>
</feature>
<dbReference type="InterPro" id="IPR036388">
    <property type="entry name" value="WH-like_DNA-bd_sf"/>
</dbReference>
<evidence type="ECO:0000256" key="7">
    <source>
        <dbReference type="ARBA" id="ARBA00022813"/>
    </source>
</evidence>
<dbReference type="Proteomes" id="UP000199476">
    <property type="component" value="Unassembled WGS sequence"/>
</dbReference>
<gene>
    <name evidence="13" type="primary">lexA</name>
    <name evidence="17" type="ORF">SAMN04488692_11172</name>
</gene>
<evidence type="ECO:0000256" key="8">
    <source>
        <dbReference type="ARBA" id="ARBA00023015"/>
    </source>
</evidence>
<dbReference type="Pfam" id="PF01726">
    <property type="entry name" value="LexA_DNA_bind"/>
    <property type="match status" value="1"/>
</dbReference>
<evidence type="ECO:0000256" key="12">
    <source>
        <dbReference type="ARBA" id="ARBA00023236"/>
    </source>
</evidence>
<feature type="active site" description="For autocatalytic cleavage activity" evidence="13">
    <location>
        <position position="129"/>
    </location>
</feature>
<dbReference type="InterPro" id="IPR050077">
    <property type="entry name" value="LexA_repressor"/>
</dbReference>
<evidence type="ECO:0000256" key="9">
    <source>
        <dbReference type="ARBA" id="ARBA00023125"/>
    </source>
</evidence>
<evidence type="ECO:0000256" key="3">
    <source>
        <dbReference type="ARBA" id="ARBA00022491"/>
    </source>
</evidence>
<dbReference type="CDD" id="cd00090">
    <property type="entry name" value="HTH_ARSR"/>
    <property type="match status" value="1"/>
</dbReference>
<evidence type="ECO:0000259" key="15">
    <source>
        <dbReference type="Pfam" id="PF00717"/>
    </source>
</evidence>
<keyword evidence="6 13" id="KW-0378">Hydrolase</keyword>
<dbReference type="PRINTS" id="PR00726">
    <property type="entry name" value="LEXASERPTASE"/>
</dbReference>
<dbReference type="STRING" id="321763.SAMN04488692_11172"/>
<dbReference type="GO" id="GO:0009432">
    <property type="term" value="P:SOS response"/>
    <property type="evidence" value="ECO:0007669"/>
    <property type="project" value="UniProtKB-UniRule"/>
</dbReference>
<dbReference type="InterPro" id="IPR036390">
    <property type="entry name" value="WH_DNA-bd_sf"/>
</dbReference>
<evidence type="ECO:0000256" key="6">
    <source>
        <dbReference type="ARBA" id="ARBA00022801"/>
    </source>
</evidence>
<evidence type="ECO:0000256" key="5">
    <source>
        <dbReference type="ARBA" id="ARBA00022763"/>
    </source>
</evidence>
<dbReference type="GO" id="GO:0006281">
    <property type="term" value="P:DNA repair"/>
    <property type="evidence" value="ECO:0007669"/>
    <property type="project" value="UniProtKB-UniRule"/>
</dbReference>
<dbReference type="EC" id="3.4.21.88" evidence="13"/>
<feature type="site" description="Cleavage; by autolysis" evidence="13">
    <location>
        <begin position="92"/>
        <end position="93"/>
    </location>
</feature>
<keyword evidence="3 13" id="KW-0678">Repressor</keyword>
<dbReference type="EMBL" id="FNGO01000011">
    <property type="protein sequence ID" value="SDL91819.1"/>
    <property type="molecule type" value="Genomic_DNA"/>
</dbReference>
<evidence type="ECO:0000259" key="16">
    <source>
        <dbReference type="Pfam" id="PF01726"/>
    </source>
</evidence>
<evidence type="ECO:0000313" key="18">
    <source>
        <dbReference type="Proteomes" id="UP000199476"/>
    </source>
</evidence>
<organism evidence="17 18">
    <name type="scientific">Halarsenatibacter silvermanii</name>
    <dbReference type="NCBI Taxonomy" id="321763"/>
    <lineage>
        <taxon>Bacteria</taxon>
        <taxon>Bacillati</taxon>
        <taxon>Bacillota</taxon>
        <taxon>Clostridia</taxon>
        <taxon>Halanaerobiales</taxon>
        <taxon>Halarsenatibacteraceae</taxon>
        <taxon>Halarsenatibacter</taxon>
    </lineage>
</organism>
<feature type="DNA-binding region" description="H-T-H motif" evidence="13">
    <location>
        <begin position="28"/>
        <end position="48"/>
    </location>
</feature>
<dbReference type="GO" id="GO:0004252">
    <property type="term" value="F:serine-type endopeptidase activity"/>
    <property type="evidence" value="ECO:0007669"/>
    <property type="project" value="UniProtKB-UniRule"/>
</dbReference>
<keyword evidence="8 13" id="KW-0805">Transcription regulation</keyword>
<keyword evidence="11 13" id="KW-0234">DNA repair</keyword>
<dbReference type="GO" id="GO:0006508">
    <property type="term" value="P:proteolysis"/>
    <property type="evidence" value="ECO:0007669"/>
    <property type="project" value="InterPro"/>
</dbReference>
<dbReference type="GO" id="GO:0003677">
    <property type="term" value="F:DNA binding"/>
    <property type="evidence" value="ECO:0007669"/>
    <property type="project" value="UniProtKB-UniRule"/>
</dbReference>
<keyword evidence="7 13" id="KW-0068">Autocatalytic cleavage</keyword>
<dbReference type="SUPFAM" id="SSF51306">
    <property type="entry name" value="LexA/Signal peptidase"/>
    <property type="match status" value="1"/>
</dbReference>
<comment type="subunit">
    <text evidence="2 13">Homodimer.</text>
</comment>
<dbReference type="InterPro" id="IPR036286">
    <property type="entry name" value="LexA/Signal_pep-like_sf"/>
</dbReference>
<dbReference type="FunFam" id="1.10.10.10:FF:000009">
    <property type="entry name" value="LexA repressor"/>
    <property type="match status" value="1"/>
</dbReference>
<evidence type="ECO:0000256" key="4">
    <source>
        <dbReference type="ARBA" id="ARBA00022705"/>
    </source>
</evidence>
<dbReference type="PANTHER" id="PTHR33516">
    <property type="entry name" value="LEXA REPRESSOR"/>
    <property type="match status" value="1"/>
</dbReference>
<dbReference type="InterPro" id="IPR011991">
    <property type="entry name" value="ArsR-like_HTH"/>
</dbReference>